<evidence type="ECO:0000256" key="3">
    <source>
        <dbReference type="ARBA" id="ARBA00022664"/>
    </source>
</evidence>
<dbReference type="OMA" id="VQVYDHH"/>
<dbReference type="InterPro" id="IPR015943">
    <property type="entry name" value="WD40/YVTN_repeat-like_dom_sf"/>
</dbReference>
<feature type="repeat" description="WD" evidence="9">
    <location>
        <begin position="411"/>
        <end position="443"/>
    </location>
</feature>
<dbReference type="GO" id="GO:0071013">
    <property type="term" value="C:catalytic step 2 spliceosome"/>
    <property type="evidence" value="ECO:0000318"/>
    <property type="project" value="GO_Central"/>
</dbReference>
<comment type="subcellular location">
    <subcellularLocation>
        <location evidence="1">Nucleus</location>
    </subcellularLocation>
</comment>
<dbReference type="InterPro" id="IPR032847">
    <property type="entry name" value="PRPF17"/>
</dbReference>
<dbReference type="PROSITE" id="PS50082">
    <property type="entry name" value="WD_REPEATS_2"/>
    <property type="match status" value="4"/>
</dbReference>
<dbReference type="InterPro" id="IPR001680">
    <property type="entry name" value="WD40_rpt"/>
</dbReference>
<dbReference type="AlphaFoldDB" id="A9VBS1"/>
<dbReference type="STRING" id="81824.A9VBS1"/>
<dbReference type="InterPro" id="IPR036322">
    <property type="entry name" value="WD40_repeat_dom_sf"/>
</dbReference>
<organism evidence="11 12">
    <name type="scientific">Monosiga brevicollis</name>
    <name type="common">Choanoflagellate</name>
    <dbReference type="NCBI Taxonomy" id="81824"/>
    <lineage>
        <taxon>Eukaryota</taxon>
        <taxon>Choanoflagellata</taxon>
        <taxon>Craspedida</taxon>
        <taxon>Salpingoecidae</taxon>
        <taxon>Monosiga</taxon>
    </lineage>
</organism>
<evidence type="ECO:0000256" key="6">
    <source>
        <dbReference type="ARBA" id="ARBA00023187"/>
    </source>
</evidence>
<dbReference type="FunCoup" id="A9VBS1">
    <property type="interactions" value="1099"/>
</dbReference>
<evidence type="ECO:0000256" key="8">
    <source>
        <dbReference type="ARBA" id="ARBA00068146"/>
    </source>
</evidence>
<gene>
    <name evidence="11" type="ORF">MONBRDRAFT_34436</name>
</gene>
<keyword evidence="12" id="KW-1185">Reference proteome</keyword>
<evidence type="ECO:0000256" key="1">
    <source>
        <dbReference type="ARBA" id="ARBA00004123"/>
    </source>
</evidence>
<feature type="repeat" description="WD" evidence="9">
    <location>
        <begin position="325"/>
        <end position="366"/>
    </location>
</feature>
<sequence length="576" mass="65289">MAALGNLAAAYGSASSDEEDEAPQNVKGHVKTSAKTAPATSIAVNTAPSVPARPTESGLYHISPAQREISYNPKAEELFAPVVGPRPRFENPTKHIHFNTYTGHVEQGDIDSFHFDDQQRTFAVRGYAADPSVSHTVGNNRSQGHCESLVHTKRTKGSKKKHKGQRESRGDPADLDAYLGPWAAPKTEQRIAKPSEEEQKILDEYAEYRKNNSKNKKKSRDDEDEDAKHAKDEGDESSILHLKEEYDYQGRSWMEPGPVEDVSFGEAPEKCYLPKTQVHTYEGHTKGVNAVRFFPRTGHLLLSAGLDGKVKLWKVYDDRQVVRTYLGHTQGVRDICFNRDGTRFVSCGYDRYARLWDTETGQCLGRFTNHKTPYCVKFHPDEDKQNLFVVGTQDRKILTWDTNTQEIVQEYDRHLGAVNTVTFVENGKRMVTTSDDKSLRVWEWDIPVDIKYIADPNMHSMPSVALRPDGKWLACQSMDNQVVIFSAQDRFRPNHRKAFKGHLTAGYACQVNFSPDGAYVMSGDAHGYCCIWDWKSKRMYNKFKAHDKVCIGVEWNPYHKSTVATCGWDGKIKLWM</sequence>
<dbReference type="GO" id="GO:0003729">
    <property type="term" value="F:mRNA binding"/>
    <property type="evidence" value="ECO:0000318"/>
    <property type="project" value="GO_Central"/>
</dbReference>
<keyword evidence="5" id="KW-0677">Repeat</keyword>
<keyword evidence="7" id="KW-0539">Nucleus</keyword>
<keyword evidence="6" id="KW-0508">mRNA splicing</keyword>
<evidence type="ECO:0000256" key="2">
    <source>
        <dbReference type="ARBA" id="ARBA00022574"/>
    </source>
</evidence>
<dbReference type="Pfam" id="PF00400">
    <property type="entry name" value="WD40"/>
    <property type="match status" value="6"/>
</dbReference>
<dbReference type="KEGG" id="mbr:MONBRDRAFT_34436"/>
<dbReference type="PROSITE" id="PS50294">
    <property type="entry name" value="WD_REPEATS_REGION"/>
    <property type="match status" value="4"/>
</dbReference>
<dbReference type="SMART" id="SM00320">
    <property type="entry name" value="WD40"/>
    <property type="match status" value="7"/>
</dbReference>
<dbReference type="Gene3D" id="2.130.10.10">
    <property type="entry name" value="YVTN repeat-like/Quinoprotein amine dehydrogenase"/>
    <property type="match status" value="1"/>
</dbReference>
<dbReference type="SUPFAM" id="SSF50978">
    <property type="entry name" value="WD40 repeat-like"/>
    <property type="match status" value="1"/>
</dbReference>
<protein>
    <recommendedName>
        <fullName evidence="8">Pre-mRNA-processing factor 17</fullName>
    </recommendedName>
</protein>
<keyword evidence="4" id="KW-0747">Spliceosome</keyword>
<accession>A9VBS1</accession>
<feature type="region of interest" description="Disordered" evidence="10">
    <location>
        <begin position="132"/>
        <end position="179"/>
    </location>
</feature>
<feature type="compositionally biased region" description="Polar residues" evidence="10">
    <location>
        <begin position="133"/>
        <end position="145"/>
    </location>
</feature>
<dbReference type="PANTHER" id="PTHR43979">
    <property type="entry name" value="PRE-MRNA-PROCESSING FACTOR 17"/>
    <property type="match status" value="1"/>
</dbReference>
<dbReference type="GO" id="GO:0000398">
    <property type="term" value="P:mRNA splicing, via spliceosome"/>
    <property type="evidence" value="ECO:0000318"/>
    <property type="project" value="GO_Central"/>
</dbReference>
<dbReference type="eggNOG" id="KOG0282">
    <property type="taxonomic scope" value="Eukaryota"/>
</dbReference>
<dbReference type="PANTHER" id="PTHR43979:SF1">
    <property type="entry name" value="PRE-MRNA-PROCESSING FACTOR 17"/>
    <property type="match status" value="1"/>
</dbReference>
<keyword evidence="2 9" id="KW-0853">WD repeat</keyword>
<name>A9VBS1_MONBE</name>
<dbReference type="FunFam" id="2.130.10.10:FF:000034">
    <property type="entry name" value="Pre-mRNA-processing factor 17, putative"/>
    <property type="match status" value="1"/>
</dbReference>
<reference evidence="11 12" key="1">
    <citation type="journal article" date="2008" name="Nature">
        <title>The genome of the choanoflagellate Monosiga brevicollis and the origin of metazoans.</title>
        <authorList>
            <consortium name="JGI Sequencing"/>
            <person name="King N."/>
            <person name="Westbrook M.J."/>
            <person name="Young S.L."/>
            <person name="Kuo A."/>
            <person name="Abedin M."/>
            <person name="Chapman J."/>
            <person name="Fairclough S."/>
            <person name="Hellsten U."/>
            <person name="Isogai Y."/>
            <person name="Letunic I."/>
            <person name="Marr M."/>
            <person name="Pincus D."/>
            <person name="Putnam N."/>
            <person name="Rokas A."/>
            <person name="Wright K.J."/>
            <person name="Zuzow R."/>
            <person name="Dirks W."/>
            <person name="Good M."/>
            <person name="Goodstein D."/>
            <person name="Lemons D."/>
            <person name="Li W."/>
            <person name="Lyons J.B."/>
            <person name="Morris A."/>
            <person name="Nichols S."/>
            <person name="Richter D.J."/>
            <person name="Salamov A."/>
            <person name="Bork P."/>
            <person name="Lim W.A."/>
            <person name="Manning G."/>
            <person name="Miller W.T."/>
            <person name="McGinnis W."/>
            <person name="Shapiro H."/>
            <person name="Tjian R."/>
            <person name="Grigoriev I.V."/>
            <person name="Rokhsar D."/>
        </authorList>
    </citation>
    <scope>NUCLEOTIDE SEQUENCE [LARGE SCALE GENOMIC DNA]</scope>
    <source>
        <strain evidence="12">MX1 / ATCC 50154</strain>
    </source>
</reference>
<feature type="repeat" description="WD" evidence="9">
    <location>
        <begin position="543"/>
        <end position="576"/>
    </location>
</feature>
<evidence type="ECO:0000313" key="11">
    <source>
        <dbReference type="EMBL" id="EDQ84982.1"/>
    </source>
</evidence>
<feature type="compositionally biased region" description="Basic residues" evidence="10">
    <location>
        <begin position="151"/>
        <end position="164"/>
    </location>
</feature>
<evidence type="ECO:0000256" key="4">
    <source>
        <dbReference type="ARBA" id="ARBA00022728"/>
    </source>
</evidence>
<evidence type="ECO:0000256" key="5">
    <source>
        <dbReference type="ARBA" id="ARBA00022737"/>
    </source>
</evidence>
<proteinExistence type="predicted"/>
<evidence type="ECO:0000256" key="9">
    <source>
        <dbReference type="PROSITE-ProRule" id="PRU00221"/>
    </source>
</evidence>
<evidence type="ECO:0000256" key="7">
    <source>
        <dbReference type="ARBA" id="ARBA00023242"/>
    </source>
</evidence>
<feature type="repeat" description="WD" evidence="9">
    <location>
        <begin position="281"/>
        <end position="323"/>
    </location>
</feature>
<dbReference type="InParanoid" id="A9VBS1"/>
<dbReference type="CDD" id="cd00200">
    <property type="entry name" value="WD40"/>
    <property type="match status" value="1"/>
</dbReference>
<evidence type="ECO:0000256" key="10">
    <source>
        <dbReference type="SAM" id="MobiDB-lite"/>
    </source>
</evidence>
<dbReference type="Proteomes" id="UP000001357">
    <property type="component" value="Unassembled WGS sequence"/>
</dbReference>
<keyword evidence="3" id="KW-0507">mRNA processing</keyword>
<feature type="region of interest" description="Disordered" evidence="10">
    <location>
        <begin position="1"/>
        <end position="40"/>
    </location>
</feature>
<dbReference type="GeneID" id="5895442"/>
<feature type="region of interest" description="Disordered" evidence="10">
    <location>
        <begin position="208"/>
        <end position="240"/>
    </location>
</feature>
<evidence type="ECO:0000313" key="12">
    <source>
        <dbReference type="Proteomes" id="UP000001357"/>
    </source>
</evidence>
<dbReference type="EMBL" id="CH991578">
    <property type="protein sequence ID" value="EDQ84982.1"/>
    <property type="molecule type" value="Genomic_DNA"/>
</dbReference>
<dbReference type="RefSeq" id="XP_001750152.1">
    <property type="nucleotide sequence ID" value="XM_001750100.1"/>
</dbReference>